<keyword evidence="4 8" id="KW-0812">Transmembrane</keyword>
<dbReference type="GO" id="GO:0016780">
    <property type="term" value="F:phosphotransferase activity, for other substituted phosphate groups"/>
    <property type="evidence" value="ECO:0007669"/>
    <property type="project" value="InterPro"/>
</dbReference>
<protein>
    <submittedName>
        <fullName evidence="9">UDP-N-acetylmuramyl pentapeptide phosphotransferase/UDP-N-acetylglucosamine-1-phosphate transferase</fullName>
    </submittedName>
</protein>
<keyword evidence="3 9" id="KW-0808">Transferase</keyword>
<keyword evidence="7" id="KW-0460">Magnesium</keyword>
<evidence type="ECO:0000256" key="5">
    <source>
        <dbReference type="ARBA" id="ARBA00022989"/>
    </source>
</evidence>
<keyword evidence="2" id="KW-1003">Cell membrane</keyword>
<feature type="transmembrane region" description="Helical" evidence="8">
    <location>
        <begin position="145"/>
        <end position="162"/>
    </location>
</feature>
<organism evidence="9 10">
    <name type="scientific">Sulfurisoma sediminicola</name>
    <dbReference type="NCBI Taxonomy" id="1381557"/>
    <lineage>
        <taxon>Bacteria</taxon>
        <taxon>Pseudomonadati</taxon>
        <taxon>Pseudomonadota</taxon>
        <taxon>Betaproteobacteria</taxon>
        <taxon>Nitrosomonadales</taxon>
        <taxon>Sterolibacteriaceae</taxon>
        <taxon>Sulfurisoma</taxon>
    </lineage>
</organism>
<accession>A0A497XKR2</accession>
<dbReference type="GO" id="GO:0005886">
    <property type="term" value="C:plasma membrane"/>
    <property type="evidence" value="ECO:0007669"/>
    <property type="project" value="UniProtKB-SubCell"/>
</dbReference>
<keyword evidence="6 8" id="KW-0472">Membrane</keyword>
<dbReference type="PANTHER" id="PTHR22926:SF3">
    <property type="entry name" value="UNDECAPRENYL-PHOSPHATE ALPHA-N-ACETYLGLUCOSAMINYL 1-PHOSPHATE TRANSFERASE"/>
    <property type="match status" value="1"/>
</dbReference>
<proteinExistence type="predicted"/>
<name>A0A497XKR2_9PROT</name>
<feature type="transmembrane region" description="Helical" evidence="8">
    <location>
        <begin position="95"/>
        <end position="113"/>
    </location>
</feature>
<feature type="transmembrane region" description="Helical" evidence="8">
    <location>
        <begin position="54"/>
        <end position="83"/>
    </location>
</feature>
<comment type="caution">
    <text evidence="9">The sequence shown here is derived from an EMBL/GenBank/DDBJ whole genome shotgun (WGS) entry which is preliminary data.</text>
</comment>
<evidence type="ECO:0000256" key="4">
    <source>
        <dbReference type="ARBA" id="ARBA00022692"/>
    </source>
</evidence>
<reference evidence="9 10" key="1">
    <citation type="submission" date="2018-10" db="EMBL/GenBank/DDBJ databases">
        <title>Genomic Encyclopedia of Type Strains, Phase IV (KMG-IV): sequencing the most valuable type-strain genomes for metagenomic binning, comparative biology and taxonomic classification.</title>
        <authorList>
            <person name="Goeker M."/>
        </authorList>
    </citation>
    <scope>NUCLEOTIDE SEQUENCE [LARGE SCALE GENOMIC DNA]</scope>
    <source>
        <strain evidence="9 10">DSM 26916</strain>
    </source>
</reference>
<feature type="transmembrane region" description="Helical" evidence="8">
    <location>
        <begin position="119"/>
        <end position="138"/>
    </location>
</feature>
<evidence type="ECO:0000256" key="6">
    <source>
        <dbReference type="ARBA" id="ARBA00023136"/>
    </source>
</evidence>
<evidence type="ECO:0000256" key="3">
    <source>
        <dbReference type="ARBA" id="ARBA00022679"/>
    </source>
</evidence>
<keyword evidence="10" id="KW-1185">Reference proteome</keyword>
<dbReference type="GO" id="GO:0044038">
    <property type="term" value="P:cell wall macromolecule biosynthetic process"/>
    <property type="evidence" value="ECO:0007669"/>
    <property type="project" value="TreeGrafter"/>
</dbReference>
<feature type="transmembrane region" description="Helical" evidence="8">
    <location>
        <begin position="168"/>
        <end position="185"/>
    </location>
</feature>
<gene>
    <name evidence="9" type="ORF">DFR35_0541</name>
</gene>
<dbReference type="GO" id="GO:0046872">
    <property type="term" value="F:metal ion binding"/>
    <property type="evidence" value="ECO:0007669"/>
    <property type="project" value="UniProtKB-KW"/>
</dbReference>
<keyword evidence="5 8" id="KW-1133">Transmembrane helix</keyword>
<evidence type="ECO:0000256" key="7">
    <source>
        <dbReference type="PIRSR" id="PIRSR600715-1"/>
    </source>
</evidence>
<comment type="cofactor">
    <cofactor evidence="7">
        <name>Mg(2+)</name>
        <dbReference type="ChEBI" id="CHEBI:18420"/>
    </cofactor>
</comment>
<dbReference type="Pfam" id="PF00953">
    <property type="entry name" value="Glycos_transf_4"/>
    <property type="match status" value="1"/>
</dbReference>
<evidence type="ECO:0000256" key="2">
    <source>
        <dbReference type="ARBA" id="ARBA00022475"/>
    </source>
</evidence>
<dbReference type="EMBL" id="RCCI01000004">
    <property type="protein sequence ID" value="RLJ67987.1"/>
    <property type="molecule type" value="Genomic_DNA"/>
</dbReference>
<dbReference type="Proteomes" id="UP000268908">
    <property type="component" value="Unassembled WGS sequence"/>
</dbReference>
<comment type="subcellular location">
    <subcellularLocation>
        <location evidence="1">Cell membrane</location>
        <topology evidence="1">Multi-pass membrane protein</topology>
    </subcellularLocation>
</comment>
<evidence type="ECO:0000256" key="1">
    <source>
        <dbReference type="ARBA" id="ARBA00004651"/>
    </source>
</evidence>
<evidence type="ECO:0000313" key="9">
    <source>
        <dbReference type="EMBL" id="RLJ67987.1"/>
    </source>
</evidence>
<dbReference type="GO" id="GO:0009103">
    <property type="term" value="P:lipopolysaccharide biosynthetic process"/>
    <property type="evidence" value="ECO:0007669"/>
    <property type="project" value="TreeGrafter"/>
</dbReference>
<keyword evidence="7" id="KW-0479">Metal-binding</keyword>
<dbReference type="InterPro" id="IPR000715">
    <property type="entry name" value="Glycosyl_transferase_4"/>
</dbReference>
<dbReference type="PANTHER" id="PTHR22926">
    <property type="entry name" value="PHOSPHO-N-ACETYLMURAMOYL-PENTAPEPTIDE-TRANSFERASE"/>
    <property type="match status" value="1"/>
</dbReference>
<dbReference type="AlphaFoldDB" id="A0A497XKR2"/>
<dbReference type="GO" id="GO:0071555">
    <property type="term" value="P:cell wall organization"/>
    <property type="evidence" value="ECO:0007669"/>
    <property type="project" value="TreeGrafter"/>
</dbReference>
<dbReference type="RefSeq" id="WP_243642506.1">
    <property type="nucleotide sequence ID" value="NZ_BHVV01000001.1"/>
</dbReference>
<feature type="transmembrane region" description="Helical" evidence="8">
    <location>
        <begin position="273"/>
        <end position="289"/>
    </location>
</feature>
<evidence type="ECO:0000313" key="10">
    <source>
        <dbReference type="Proteomes" id="UP000268908"/>
    </source>
</evidence>
<feature type="transmembrane region" description="Helical" evidence="8">
    <location>
        <begin position="295"/>
        <end position="315"/>
    </location>
</feature>
<feature type="binding site" evidence="7">
    <location>
        <position position="196"/>
    </location>
    <ligand>
        <name>Mg(2+)</name>
        <dbReference type="ChEBI" id="CHEBI:18420"/>
    </ligand>
</feature>
<feature type="transmembrane region" description="Helical" evidence="8">
    <location>
        <begin position="221"/>
        <end position="240"/>
    </location>
</feature>
<feature type="binding site" evidence="7">
    <location>
        <position position="137"/>
    </location>
    <ligand>
        <name>Mg(2+)</name>
        <dbReference type="ChEBI" id="CHEBI:18420"/>
    </ligand>
</feature>
<feature type="transmembrane region" description="Helical" evidence="8">
    <location>
        <begin position="192"/>
        <end position="215"/>
    </location>
</feature>
<sequence length="329" mass="34577">MSLSSMAWVVFAVFCIATAAVAILLRSGLAARLALDVPNARSLHAAPIPRVGGLVVVVAALGGWAMLSLPVAAFAIPALLLCGFSYIDDRAGLPVLARLGVHMLAAALFLLAARPAGAPALLALFVLGLVWLINLYNFMDGMDGLAAGMALIGFGMLGAGAMHGDGTVAAACFCVAAAAAGFLAFNWHPAKIFLGDAGSIPLGFLAGALGLQGWRDGLWPLWFPLLVFSPFIVDATTTLLRRLLRGERVWQAHREHYYQRLVRMGWSHRRTASAEYALMLAMGALALLLRDAAPGSQLGGLAAAAALFLILMTSIDARWRSFNAKDATA</sequence>
<evidence type="ECO:0000256" key="8">
    <source>
        <dbReference type="SAM" id="Phobius"/>
    </source>
</evidence>